<keyword evidence="10" id="KW-0249">Electron transport</keyword>
<evidence type="ECO:0000256" key="14">
    <source>
        <dbReference type="ARBA" id="ARBA00023136"/>
    </source>
</evidence>
<dbReference type="GO" id="GO:0016491">
    <property type="term" value="F:oxidoreductase activity"/>
    <property type="evidence" value="ECO:0007669"/>
    <property type="project" value="InterPro"/>
</dbReference>
<dbReference type="PANTHER" id="PTHR22888:SF9">
    <property type="entry name" value="CYTOCHROME C OXIDASE SUBUNIT 2"/>
    <property type="match status" value="1"/>
</dbReference>
<keyword evidence="14 19" id="KW-0472">Membrane</keyword>
<evidence type="ECO:0000256" key="15">
    <source>
        <dbReference type="ARBA" id="ARBA00024688"/>
    </source>
</evidence>
<keyword evidence="11 19" id="KW-1133">Transmembrane helix</keyword>
<evidence type="ECO:0000256" key="2">
    <source>
        <dbReference type="ARBA" id="ARBA00007866"/>
    </source>
</evidence>
<dbReference type="RefSeq" id="WP_078683538.1">
    <property type="nucleotide sequence ID" value="NZ_FUYA01000001.1"/>
</dbReference>
<dbReference type="CDD" id="cd13915">
    <property type="entry name" value="CuRO_HCO_II_like_2"/>
    <property type="match status" value="1"/>
</dbReference>
<comment type="subcellular location">
    <subcellularLocation>
        <location evidence="1">Membrane</location>
        <topology evidence="1">Multi-pass membrane protein</topology>
    </subcellularLocation>
</comment>
<dbReference type="GO" id="GO:0005886">
    <property type="term" value="C:plasma membrane"/>
    <property type="evidence" value="ECO:0007669"/>
    <property type="project" value="UniProtKB-SubCell"/>
</dbReference>
<dbReference type="EC" id="7.1.1.9" evidence="3"/>
<evidence type="ECO:0000256" key="10">
    <source>
        <dbReference type="ARBA" id="ARBA00022982"/>
    </source>
</evidence>
<evidence type="ECO:0000256" key="6">
    <source>
        <dbReference type="ARBA" id="ARBA00022660"/>
    </source>
</evidence>
<feature type="domain" description="Cytochrome oxidase subunit II copper A binding" evidence="20">
    <location>
        <begin position="88"/>
        <end position="198"/>
    </location>
</feature>
<dbReference type="PANTHER" id="PTHR22888">
    <property type="entry name" value="CYTOCHROME C OXIDASE, SUBUNIT II"/>
    <property type="match status" value="1"/>
</dbReference>
<dbReference type="GO" id="GO:0042773">
    <property type="term" value="P:ATP synthesis coupled electron transport"/>
    <property type="evidence" value="ECO:0007669"/>
    <property type="project" value="TreeGrafter"/>
</dbReference>
<comment type="function">
    <text evidence="15">Subunits I and II form the functional core of the enzyme complex. Electrons originating in cytochrome c are transferred via heme a and Cu(A) to the binuclear center formed by heme a3 and Cu(B).</text>
</comment>
<dbReference type="GO" id="GO:0020037">
    <property type="term" value="F:heme binding"/>
    <property type="evidence" value="ECO:0007669"/>
    <property type="project" value="InterPro"/>
</dbReference>
<dbReference type="Proteomes" id="UP000189733">
    <property type="component" value="Unassembled WGS sequence"/>
</dbReference>
<keyword evidence="4" id="KW-0813">Transport</keyword>
<organism evidence="23 24">
    <name type="scientific">Desulfobaculum bizertense DSM 18034</name>
    <dbReference type="NCBI Taxonomy" id="1121442"/>
    <lineage>
        <taxon>Bacteria</taxon>
        <taxon>Pseudomonadati</taxon>
        <taxon>Thermodesulfobacteriota</taxon>
        <taxon>Desulfovibrionia</taxon>
        <taxon>Desulfovibrionales</taxon>
        <taxon>Desulfovibrionaceae</taxon>
        <taxon>Desulfobaculum</taxon>
    </lineage>
</organism>
<evidence type="ECO:0000256" key="13">
    <source>
        <dbReference type="ARBA" id="ARBA00023008"/>
    </source>
</evidence>
<keyword evidence="9" id="KW-1278">Translocase</keyword>
<evidence type="ECO:0000256" key="17">
    <source>
        <dbReference type="ARBA" id="ARBA00031399"/>
    </source>
</evidence>
<keyword evidence="12 18" id="KW-0408">Iron</keyword>
<dbReference type="EMBL" id="FUYA01000001">
    <property type="protein sequence ID" value="SKA63790.1"/>
    <property type="molecule type" value="Genomic_DNA"/>
</dbReference>
<dbReference type="InterPro" id="IPR002429">
    <property type="entry name" value="CcO_II-like_C"/>
</dbReference>
<keyword evidence="13" id="KW-0186">Copper</keyword>
<gene>
    <name evidence="23" type="ORF">SAMN02745702_00214</name>
</gene>
<evidence type="ECO:0000256" key="12">
    <source>
        <dbReference type="ARBA" id="ARBA00023004"/>
    </source>
</evidence>
<dbReference type="PROSITE" id="PS00078">
    <property type="entry name" value="COX2"/>
    <property type="match status" value="1"/>
</dbReference>
<dbReference type="InterPro" id="IPR001505">
    <property type="entry name" value="Copper_CuA"/>
</dbReference>
<sequence>MSTSVDAVAKVDATFLLILGISVVVLVLVTALMLFFVWRYHHSRHPEPEHEGESWWLEVVWTIIPTVLAVGMFWFGWDSYQALRAVPENALEVKVEAYMWGWNFEYGNGRRSNILYVPQKTPIKLTMTSRDVLHSFYVPAFRLKRDTVPGMQTYAWFLPKEQGDYDILCAEYCGVKHANMLSTVRVVPEEKYESWLAGELDEEGKGDEALFETYGCTSCHSLDGSEGVGPTLYNIYGKTRILVLPDGTQKEQIADKAYLRRAILYPNEELVQGYEALMASYEGVIPEDELLRMVNWMANQGVGDASLGRQVAEDQGCLSCHSTDGSDVAGPSFRGLYGSMRVVVEDGAEKSVVADDAYIRASILNPKKLLTKGYGELMPAYDALSEEELLALIDWIKTLGVPPSK</sequence>
<evidence type="ECO:0000313" key="24">
    <source>
        <dbReference type="Proteomes" id="UP000189733"/>
    </source>
</evidence>
<proteinExistence type="inferred from homology"/>
<evidence type="ECO:0000256" key="3">
    <source>
        <dbReference type="ARBA" id="ARBA00012949"/>
    </source>
</evidence>
<keyword evidence="24" id="KW-1185">Reference proteome</keyword>
<keyword evidence="8 18" id="KW-0479">Metal-binding</keyword>
<dbReference type="NCBIfam" id="TIGR02866">
    <property type="entry name" value="CoxB"/>
    <property type="match status" value="1"/>
</dbReference>
<dbReference type="PROSITE" id="PS50999">
    <property type="entry name" value="COX2_TM"/>
    <property type="match status" value="1"/>
</dbReference>
<dbReference type="SUPFAM" id="SSF46626">
    <property type="entry name" value="Cytochrome c"/>
    <property type="match status" value="2"/>
</dbReference>
<dbReference type="InterPro" id="IPR014222">
    <property type="entry name" value="Cyt_c_oxidase_su2"/>
</dbReference>
<evidence type="ECO:0000256" key="4">
    <source>
        <dbReference type="ARBA" id="ARBA00022448"/>
    </source>
</evidence>
<dbReference type="Gene3D" id="2.60.40.420">
    <property type="entry name" value="Cupredoxins - blue copper proteins"/>
    <property type="match status" value="1"/>
</dbReference>
<dbReference type="SUPFAM" id="SSF81464">
    <property type="entry name" value="Cytochrome c oxidase subunit II-like, transmembrane region"/>
    <property type="match status" value="1"/>
</dbReference>
<dbReference type="OrthoDB" id="9781261at2"/>
<keyword evidence="7 19" id="KW-0812">Transmembrane</keyword>
<comment type="similarity">
    <text evidence="2">Belongs to the cytochrome c oxidase subunit 2 family.</text>
</comment>
<evidence type="ECO:0000256" key="18">
    <source>
        <dbReference type="PROSITE-ProRule" id="PRU00433"/>
    </source>
</evidence>
<dbReference type="Pfam" id="PF00116">
    <property type="entry name" value="COX2"/>
    <property type="match status" value="1"/>
</dbReference>
<evidence type="ECO:0000256" key="11">
    <source>
        <dbReference type="ARBA" id="ARBA00022989"/>
    </source>
</evidence>
<evidence type="ECO:0000256" key="9">
    <source>
        <dbReference type="ARBA" id="ARBA00022967"/>
    </source>
</evidence>
<reference evidence="23 24" key="1">
    <citation type="submission" date="2017-02" db="EMBL/GenBank/DDBJ databases">
        <authorList>
            <person name="Peterson S.W."/>
        </authorList>
    </citation>
    <scope>NUCLEOTIDE SEQUENCE [LARGE SCALE GENOMIC DNA]</scope>
    <source>
        <strain evidence="23 24">DSM 18034</strain>
    </source>
</reference>
<dbReference type="PROSITE" id="PS50857">
    <property type="entry name" value="COX2_CUA"/>
    <property type="match status" value="1"/>
</dbReference>
<dbReference type="SUPFAM" id="SSF49503">
    <property type="entry name" value="Cupredoxins"/>
    <property type="match status" value="1"/>
</dbReference>
<evidence type="ECO:0000313" key="23">
    <source>
        <dbReference type="EMBL" id="SKA63790.1"/>
    </source>
</evidence>
<dbReference type="InterPro" id="IPR045187">
    <property type="entry name" value="CcO_II"/>
</dbReference>
<dbReference type="Pfam" id="PF00034">
    <property type="entry name" value="Cytochrom_C"/>
    <property type="match status" value="1"/>
</dbReference>
<evidence type="ECO:0000259" key="21">
    <source>
        <dbReference type="PROSITE" id="PS50999"/>
    </source>
</evidence>
<dbReference type="InterPro" id="IPR036909">
    <property type="entry name" value="Cyt_c-like_dom_sf"/>
</dbReference>
<evidence type="ECO:0000256" key="16">
    <source>
        <dbReference type="ARBA" id="ARBA00031389"/>
    </source>
</evidence>
<evidence type="ECO:0000256" key="19">
    <source>
        <dbReference type="SAM" id="Phobius"/>
    </source>
</evidence>
<name>A0A1T4VFQ1_9BACT</name>
<feature type="transmembrane region" description="Helical" evidence="19">
    <location>
        <begin position="59"/>
        <end position="77"/>
    </location>
</feature>
<dbReference type="Gene3D" id="1.10.287.90">
    <property type="match status" value="1"/>
</dbReference>
<keyword evidence="5 18" id="KW-0349">Heme</keyword>
<dbReference type="PROSITE" id="PS51007">
    <property type="entry name" value="CYTC"/>
    <property type="match status" value="2"/>
</dbReference>
<protein>
    <recommendedName>
        <fullName evidence="3">cytochrome-c oxidase</fullName>
        <ecNumber evidence="3">7.1.1.9</ecNumber>
    </recommendedName>
    <alternativeName>
        <fullName evidence="17">Cytochrome aa3 subunit 2</fullName>
    </alternativeName>
    <alternativeName>
        <fullName evidence="16">Cytochrome c oxidase polypeptide II</fullName>
    </alternativeName>
</protein>
<dbReference type="AlphaFoldDB" id="A0A1T4VFQ1"/>
<dbReference type="GO" id="GO:0004129">
    <property type="term" value="F:cytochrome-c oxidase activity"/>
    <property type="evidence" value="ECO:0007669"/>
    <property type="project" value="UniProtKB-EC"/>
</dbReference>
<dbReference type="InterPro" id="IPR009056">
    <property type="entry name" value="Cyt_c-like_dom"/>
</dbReference>
<dbReference type="InterPro" id="IPR036257">
    <property type="entry name" value="Cyt_c_oxidase_su2_TM_sf"/>
</dbReference>
<feature type="domain" description="Cytochrome oxidase subunit II transmembrane region profile" evidence="21">
    <location>
        <begin position="1"/>
        <end position="87"/>
    </location>
</feature>
<dbReference type="GO" id="GO:0005507">
    <property type="term" value="F:copper ion binding"/>
    <property type="evidence" value="ECO:0007669"/>
    <property type="project" value="InterPro"/>
</dbReference>
<dbReference type="InterPro" id="IPR008972">
    <property type="entry name" value="Cupredoxin"/>
</dbReference>
<evidence type="ECO:0000256" key="7">
    <source>
        <dbReference type="ARBA" id="ARBA00022692"/>
    </source>
</evidence>
<feature type="transmembrane region" description="Helical" evidence="19">
    <location>
        <begin position="15"/>
        <end position="38"/>
    </location>
</feature>
<evidence type="ECO:0000256" key="1">
    <source>
        <dbReference type="ARBA" id="ARBA00004141"/>
    </source>
</evidence>
<evidence type="ECO:0000256" key="5">
    <source>
        <dbReference type="ARBA" id="ARBA00022617"/>
    </source>
</evidence>
<dbReference type="InterPro" id="IPR011759">
    <property type="entry name" value="Cyt_c_oxidase_su2_TM_dom"/>
</dbReference>
<feature type="domain" description="Cytochrome c" evidence="22">
    <location>
        <begin position="303"/>
        <end position="400"/>
    </location>
</feature>
<evidence type="ECO:0000256" key="8">
    <source>
        <dbReference type="ARBA" id="ARBA00022723"/>
    </source>
</evidence>
<evidence type="ECO:0000259" key="22">
    <source>
        <dbReference type="PROSITE" id="PS51007"/>
    </source>
</evidence>
<dbReference type="Gene3D" id="1.10.760.10">
    <property type="entry name" value="Cytochrome c-like domain"/>
    <property type="match status" value="2"/>
</dbReference>
<evidence type="ECO:0000259" key="20">
    <source>
        <dbReference type="PROSITE" id="PS50857"/>
    </source>
</evidence>
<feature type="domain" description="Cytochrome c" evidence="22">
    <location>
        <begin position="202"/>
        <end position="301"/>
    </location>
</feature>
<dbReference type="STRING" id="1121442.SAMN02745702_00214"/>
<keyword evidence="6" id="KW-0679">Respiratory chain</keyword>
<accession>A0A1T4VFQ1</accession>